<organism evidence="1">
    <name type="scientific">seawater metagenome</name>
    <dbReference type="NCBI Taxonomy" id="1561972"/>
    <lineage>
        <taxon>unclassified sequences</taxon>
        <taxon>metagenomes</taxon>
        <taxon>ecological metagenomes</taxon>
    </lineage>
</organism>
<sequence>MSELDHLILDLKNKKNNLDFLRLELFKYFQYKKLTIKQSNYLGFYKFINDQDNQEMLKIYLQVVLGMYDKKKSIKIIDDLLIEYKKISKLYTFKQLYEIDPSWHEFYKENTDKHGKKKENENRKGVRKTYVNDVMIIKKLVEYNIKEILDLETCMFLLELIRTKTFCLQ</sequence>
<dbReference type="AlphaFoldDB" id="A0A5E8CMI1"/>
<name>A0A5E8CMI1_9ZZZZ</name>
<dbReference type="EMBL" id="CABVLZ010000004">
    <property type="protein sequence ID" value="VVU95510.1"/>
    <property type="molecule type" value="Genomic_DNA"/>
</dbReference>
<protein>
    <submittedName>
        <fullName evidence="1">Uncharacterized protein</fullName>
    </submittedName>
</protein>
<gene>
    <name evidence="1" type="ORF">CPAV1605_1261</name>
</gene>
<accession>A0A5E8CMI1</accession>
<reference evidence="1" key="1">
    <citation type="submission" date="2019-09" db="EMBL/GenBank/DDBJ databases">
        <authorList>
            <person name="Needham M D."/>
        </authorList>
    </citation>
    <scope>NUCLEOTIDE SEQUENCE</scope>
</reference>
<proteinExistence type="predicted"/>
<evidence type="ECO:0000313" key="1">
    <source>
        <dbReference type="EMBL" id="VVU95510.1"/>
    </source>
</evidence>